<feature type="region of interest" description="Disordered" evidence="8">
    <location>
        <begin position="235"/>
        <end position="264"/>
    </location>
</feature>
<evidence type="ECO:0000256" key="1">
    <source>
        <dbReference type="ARBA" id="ARBA00006089"/>
    </source>
</evidence>
<keyword evidence="3 6" id="KW-0349">Heme</keyword>
<dbReference type="GO" id="GO:0020037">
    <property type="term" value="F:heme binding"/>
    <property type="evidence" value="ECO:0007669"/>
    <property type="project" value="UniProtKB-UniRule"/>
</dbReference>
<dbReference type="GO" id="GO:0004601">
    <property type="term" value="F:peroxidase activity"/>
    <property type="evidence" value="ECO:0007669"/>
    <property type="project" value="UniProtKB-KW"/>
</dbReference>
<keyword evidence="6" id="KW-0408">Iron</keyword>
<dbReference type="PANTHER" id="PTHR31356">
    <property type="entry name" value="THYLAKOID LUMENAL 29 KDA PROTEIN, CHLOROPLASTIC-RELATED"/>
    <property type="match status" value="1"/>
</dbReference>
<dbReference type="SUPFAM" id="SSF48113">
    <property type="entry name" value="Heme-dependent peroxidases"/>
    <property type="match status" value="1"/>
</dbReference>
<evidence type="ECO:0000256" key="4">
    <source>
        <dbReference type="ARBA" id="ARBA00023002"/>
    </source>
</evidence>
<dbReference type="EC" id="1.11.1.-" evidence="7"/>
<evidence type="ECO:0000256" key="3">
    <source>
        <dbReference type="ARBA" id="ARBA00022617"/>
    </source>
</evidence>
<dbReference type="GO" id="GO:0000302">
    <property type="term" value="P:response to reactive oxygen species"/>
    <property type="evidence" value="ECO:0007669"/>
    <property type="project" value="TreeGrafter"/>
</dbReference>
<dbReference type="InterPro" id="IPR002016">
    <property type="entry name" value="Haem_peroxidase"/>
</dbReference>
<gene>
    <name evidence="10" type="ORF">E6O75_ATG04106</name>
</gene>
<keyword evidence="5" id="KW-0325">Glycoprotein</keyword>
<keyword evidence="6 7" id="KW-0479">Metal-binding</keyword>
<dbReference type="GO" id="GO:0034599">
    <property type="term" value="P:cellular response to oxidative stress"/>
    <property type="evidence" value="ECO:0007669"/>
    <property type="project" value="InterPro"/>
</dbReference>
<accession>A0A4Z1PHA0</accession>
<dbReference type="GO" id="GO:0042744">
    <property type="term" value="P:hydrogen peroxide catabolic process"/>
    <property type="evidence" value="ECO:0007669"/>
    <property type="project" value="TreeGrafter"/>
</dbReference>
<feature type="binding site" evidence="6">
    <location>
        <position position="129"/>
    </location>
    <ligand>
        <name>Ca(2+)</name>
        <dbReference type="ChEBI" id="CHEBI:29108"/>
        <label>2</label>
    </ligand>
</feature>
<evidence type="ECO:0000256" key="5">
    <source>
        <dbReference type="ARBA" id="ARBA00023180"/>
    </source>
</evidence>
<keyword evidence="11" id="KW-1185">Reference proteome</keyword>
<evidence type="ECO:0000313" key="10">
    <source>
        <dbReference type="EMBL" id="TID24901.1"/>
    </source>
</evidence>
<comment type="cofactor">
    <cofactor evidence="6 7">
        <name>Ca(2+)</name>
        <dbReference type="ChEBI" id="CHEBI:29108"/>
    </cofactor>
    <text evidence="6 7">Binds 2 calcium ions per subunit.</text>
</comment>
<dbReference type="PRINTS" id="PR00462">
    <property type="entry name" value="LIGNINASE"/>
</dbReference>
<comment type="cofactor">
    <cofactor evidence="6">
        <name>heme b</name>
        <dbReference type="ChEBI" id="CHEBI:60344"/>
    </cofactor>
    <text evidence="6">Binds 1 heme b (iron(II)-protoporphyrin IX) group per subunit.</text>
</comment>
<evidence type="ECO:0000313" key="11">
    <source>
        <dbReference type="Proteomes" id="UP000298493"/>
    </source>
</evidence>
<dbReference type="STRING" id="86259.A0A4Z1PHA0"/>
<dbReference type="PROSITE" id="PS50873">
    <property type="entry name" value="PEROXIDASE_4"/>
    <property type="match status" value="1"/>
</dbReference>
<feature type="binding site" evidence="6">
    <location>
        <position position="127"/>
    </location>
    <ligand>
        <name>Ca(2+)</name>
        <dbReference type="ChEBI" id="CHEBI:29108"/>
        <label>2</label>
    </ligand>
</feature>
<protein>
    <recommendedName>
        <fullName evidence="7">Peroxidase</fullName>
        <ecNumber evidence="7">1.11.1.-</ecNumber>
    </recommendedName>
</protein>
<dbReference type="Pfam" id="PF00141">
    <property type="entry name" value="peroxidase"/>
    <property type="match status" value="1"/>
</dbReference>
<dbReference type="InterPro" id="IPR001621">
    <property type="entry name" value="Ligninase"/>
</dbReference>
<reference evidence="10 11" key="1">
    <citation type="submission" date="2019-04" db="EMBL/GenBank/DDBJ databases">
        <title>High contiguity whole genome sequence and gene annotation resource for two Venturia nashicola isolates.</title>
        <authorList>
            <person name="Prokchorchik M."/>
            <person name="Won K."/>
            <person name="Lee Y."/>
            <person name="Choi E.D."/>
            <person name="Segonzac C."/>
            <person name="Sohn K.H."/>
        </authorList>
    </citation>
    <scope>NUCLEOTIDE SEQUENCE [LARGE SCALE GENOMIC DNA]</scope>
    <source>
        <strain evidence="10 11">PRI2</strain>
    </source>
</reference>
<dbReference type="Gene3D" id="1.10.420.10">
    <property type="entry name" value="Peroxidase, domain 2"/>
    <property type="match status" value="1"/>
</dbReference>
<feature type="binding site" description="axial binding residue" evidence="6">
    <location>
        <position position="109"/>
    </location>
    <ligand>
        <name>heme b</name>
        <dbReference type="ChEBI" id="CHEBI:60344"/>
    </ligand>
    <ligandPart>
        <name>Fe</name>
        <dbReference type="ChEBI" id="CHEBI:18248"/>
    </ligandPart>
</feature>
<keyword evidence="6 7" id="KW-0106">Calcium</keyword>
<dbReference type="GO" id="GO:0046872">
    <property type="term" value="F:metal ion binding"/>
    <property type="evidence" value="ECO:0007669"/>
    <property type="project" value="UniProtKB-UniRule"/>
</dbReference>
<evidence type="ECO:0000256" key="7">
    <source>
        <dbReference type="RuleBase" id="RU363051"/>
    </source>
</evidence>
<feature type="binding site" evidence="6">
    <location>
        <position position="110"/>
    </location>
    <ligand>
        <name>Ca(2+)</name>
        <dbReference type="ChEBI" id="CHEBI:29108"/>
        <label>2</label>
    </ligand>
</feature>
<evidence type="ECO:0000256" key="2">
    <source>
        <dbReference type="ARBA" id="ARBA00022559"/>
    </source>
</evidence>
<keyword evidence="4 7" id="KW-0560">Oxidoreductase</keyword>
<dbReference type="EMBL" id="SNSC02000004">
    <property type="protein sequence ID" value="TID24901.1"/>
    <property type="molecule type" value="Genomic_DNA"/>
</dbReference>
<comment type="similarity">
    <text evidence="1 7">Belongs to the peroxidase family. Ligninase subfamily.</text>
</comment>
<keyword evidence="2 7" id="KW-0575">Peroxidase</keyword>
<comment type="caution">
    <text evidence="10">The sequence shown here is derived from an EMBL/GenBank/DDBJ whole genome shotgun (WGS) entry which is preliminary data.</text>
</comment>
<evidence type="ECO:0000256" key="8">
    <source>
        <dbReference type="SAM" id="MobiDB-lite"/>
    </source>
</evidence>
<sequence length="364" mass="38545">MYPLLSFSSRLDNIFLSSVASLFLPTVRLESYIALSSRLLYFTRFAHNVAVVVCPLGPRQLSFVGRDDKATSDNTGLLPDTRASASSLIELFAKKTFTVIDLISLIGAHTTAKQRFVDTSKAGQPLDSTPGVWDVAFYTETWAPTSPEGVFRLQSDDAFAKFNQSTRGFTVFSDPATGQATWNALYAKAYTRLSLWGVNKINQLTDCTKVMPDAILVVPPPVSSSSSSSVSASSTLSSASSSSTVSVSTTSSSSSATSHSHLSSSVPLTTSTICITETYIDPIATKTFTVTFGSNTKTITTSFPVKPSSIEKTSSVASASSTPYAPVKNASSHTPGSPVTLIQMSTALESACPVMPTVTATKIV</sequence>
<dbReference type="InterPro" id="IPR044831">
    <property type="entry name" value="Ccp1-like"/>
</dbReference>
<evidence type="ECO:0000259" key="9">
    <source>
        <dbReference type="PROSITE" id="PS50873"/>
    </source>
</evidence>
<proteinExistence type="inferred from homology"/>
<organism evidence="10 11">
    <name type="scientific">Venturia nashicola</name>
    <dbReference type="NCBI Taxonomy" id="86259"/>
    <lineage>
        <taxon>Eukaryota</taxon>
        <taxon>Fungi</taxon>
        <taxon>Dikarya</taxon>
        <taxon>Ascomycota</taxon>
        <taxon>Pezizomycotina</taxon>
        <taxon>Dothideomycetes</taxon>
        <taxon>Pleosporomycetidae</taxon>
        <taxon>Venturiales</taxon>
        <taxon>Venturiaceae</taxon>
        <taxon>Venturia</taxon>
    </lineage>
</organism>
<dbReference type="PANTHER" id="PTHR31356:SF66">
    <property type="entry name" value="CATALASE-PEROXIDASE"/>
    <property type="match status" value="1"/>
</dbReference>
<evidence type="ECO:0000256" key="6">
    <source>
        <dbReference type="PIRSR" id="PIRSR601621-2"/>
    </source>
</evidence>
<name>A0A4Z1PHA0_9PEZI</name>
<feature type="binding site" evidence="6">
    <location>
        <position position="134"/>
    </location>
    <ligand>
        <name>Ca(2+)</name>
        <dbReference type="ChEBI" id="CHEBI:29108"/>
        <label>2</label>
    </ligand>
</feature>
<feature type="domain" description="Plant heme peroxidase family profile" evidence="9">
    <location>
        <begin position="45"/>
        <end position="110"/>
    </location>
</feature>
<dbReference type="AlphaFoldDB" id="A0A4Z1PHA0"/>
<dbReference type="Proteomes" id="UP000298493">
    <property type="component" value="Unassembled WGS sequence"/>
</dbReference>
<dbReference type="InterPro" id="IPR010255">
    <property type="entry name" value="Haem_peroxidase_sf"/>
</dbReference>